<reference evidence="2 3" key="1">
    <citation type="journal article" date="2021" name="Sci. Rep.">
        <title>The distribution of antibiotic resistance genes in chicken gut microbiota commensals.</title>
        <authorList>
            <person name="Juricova H."/>
            <person name="Matiasovicova J."/>
            <person name="Kubasova T."/>
            <person name="Cejkova D."/>
            <person name="Rychlik I."/>
        </authorList>
    </citation>
    <scope>NUCLEOTIDE SEQUENCE [LARGE SCALE GENOMIC DNA]</scope>
    <source>
        <strain evidence="2 3">An829</strain>
    </source>
</reference>
<comment type="caution">
    <text evidence="2">The sequence shown here is derived from an EMBL/GenBank/DDBJ whole genome shotgun (WGS) entry which is preliminary data.</text>
</comment>
<protein>
    <submittedName>
        <fullName evidence="2">Adenosylhomocysteine nucleosidase</fullName>
    </submittedName>
</protein>
<evidence type="ECO:0000313" key="2">
    <source>
        <dbReference type="EMBL" id="MBM6703168.1"/>
    </source>
</evidence>
<keyword evidence="1" id="KW-0812">Transmembrane</keyword>
<keyword evidence="1" id="KW-0472">Membrane</keyword>
<keyword evidence="3" id="KW-1185">Reference proteome</keyword>
<proteinExistence type="predicted"/>
<dbReference type="EMBL" id="JACJJC010000001">
    <property type="protein sequence ID" value="MBM6703168.1"/>
    <property type="molecule type" value="Genomic_DNA"/>
</dbReference>
<gene>
    <name evidence="2" type="ORF">H6A60_01380</name>
</gene>
<dbReference type="Proteomes" id="UP000715095">
    <property type="component" value="Unassembled WGS sequence"/>
</dbReference>
<evidence type="ECO:0000256" key="1">
    <source>
        <dbReference type="SAM" id="Phobius"/>
    </source>
</evidence>
<organism evidence="2 3">
    <name type="scientific">Sutterella massiliensis</name>
    <dbReference type="NCBI Taxonomy" id="1816689"/>
    <lineage>
        <taxon>Bacteria</taxon>
        <taxon>Pseudomonadati</taxon>
        <taxon>Pseudomonadota</taxon>
        <taxon>Betaproteobacteria</taxon>
        <taxon>Burkholderiales</taxon>
        <taxon>Sutterellaceae</taxon>
        <taxon>Sutterella</taxon>
    </lineage>
</organism>
<name>A0ABS2DPA1_9BURK</name>
<evidence type="ECO:0000313" key="3">
    <source>
        <dbReference type="Proteomes" id="UP000715095"/>
    </source>
</evidence>
<accession>A0ABS2DPA1</accession>
<keyword evidence="1" id="KW-1133">Transmembrane helix</keyword>
<feature type="transmembrane region" description="Helical" evidence="1">
    <location>
        <begin position="41"/>
        <end position="58"/>
    </location>
</feature>
<sequence length="127" mass="14630">MPVFMYPQPGGNPLLSFIIGLATIAVVVGLAIFFLPFIASLVLGIILLGLAFWVWNWLKIKMGWESKEVKDFREAMQRAEEEARRQYGAARGEGTVYEREEVRVTRIGSVRDRRRNMQDVEDIEELR</sequence>
<feature type="transmembrane region" description="Helical" evidence="1">
    <location>
        <begin position="12"/>
        <end position="35"/>
    </location>
</feature>
<dbReference type="RefSeq" id="WP_205101547.1">
    <property type="nucleotide sequence ID" value="NZ_JACJJC010000001.1"/>
</dbReference>